<dbReference type="Pfam" id="PF01381">
    <property type="entry name" value="HTH_3"/>
    <property type="match status" value="1"/>
</dbReference>
<dbReference type="InterPro" id="IPR010982">
    <property type="entry name" value="Lambda_DNA-bd_dom_sf"/>
</dbReference>
<dbReference type="SUPFAM" id="SSF47413">
    <property type="entry name" value="lambda repressor-like DNA-binding domains"/>
    <property type="match status" value="1"/>
</dbReference>
<dbReference type="AlphaFoldDB" id="A0A9E2L0D4"/>
<dbReference type="InterPro" id="IPR001387">
    <property type="entry name" value="Cro/C1-type_HTH"/>
</dbReference>
<dbReference type="GO" id="GO:0005829">
    <property type="term" value="C:cytosol"/>
    <property type="evidence" value="ECO:0007669"/>
    <property type="project" value="TreeGrafter"/>
</dbReference>
<reference evidence="3" key="2">
    <citation type="submission" date="2021-04" db="EMBL/GenBank/DDBJ databases">
        <authorList>
            <person name="Gilroy R."/>
        </authorList>
    </citation>
    <scope>NUCLEOTIDE SEQUENCE</scope>
    <source>
        <strain evidence="3">Gambia15-2214</strain>
    </source>
</reference>
<dbReference type="InterPro" id="IPR050807">
    <property type="entry name" value="TransReg_Diox_bact_type"/>
</dbReference>
<gene>
    <name evidence="3" type="ORF">IAA16_00510</name>
</gene>
<evidence type="ECO:0000313" key="4">
    <source>
        <dbReference type="Proteomes" id="UP000823914"/>
    </source>
</evidence>
<dbReference type="GO" id="GO:0003677">
    <property type="term" value="F:DNA binding"/>
    <property type="evidence" value="ECO:0007669"/>
    <property type="project" value="UniProtKB-KW"/>
</dbReference>
<comment type="caution">
    <text evidence="3">The sequence shown here is derived from an EMBL/GenBank/DDBJ whole genome shotgun (WGS) entry which is preliminary data.</text>
</comment>
<dbReference type="PROSITE" id="PS50943">
    <property type="entry name" value="HTH_CROC1"/>
    <property type="match status" value="1"/>
</dbReference>
<proteinExistence type="predicted"/>
<reference evidence="3" key="1">
    <citation type="journal article" date="2021" name="PeerJ">
        <title>Extensive microbial diversity within the chicken gut microbiome revealed by metagenomics and culture.</title>
        <authorList>
            <person name="Gilroy R."/>
            <person name="Ravi A."/>
            <person name="Getino M."/>
            <person name="Pursley I."/>
            <person name="Horton D.L."/>
            <person name="Alikhan N.F."/>
            <person name="Baker D."/>
            <person name="Gharbi K."/>
            <person name="Hall N."/>
            <person name="Watson M."/>
            <person name="Adriaenssens E.M."/>
            <person name="Foster-Nyarko E."/>
            <person name="Jarju S."/>
            <person name="Secka A."/>
            <person name="Antonio M."/>
            <person name="Oren A."/>
            <person name="Chaudhuri R.R."/>
            <person name="La Ragione R."/>
            <person name="Hildebrand F."/>
            <person name="Pallen M.J."/>
        </authorList>
    </citation>
    <scope>NUCLEOTIDE SEQUENCE</scope>
    <source>
        <strain evidence="3">Gambia15-2214</strain>
    </source>
</reference>
<evidence type="ECO:0000259" key="2">
    <source>
        <dbReference type="PROSITE" id="PS50943"/>
    </source>
</evidence>
<dbReference type="Gene3D" id="1.10.260.40">
    <property type="entry name" value="lambda repressor-like DNA-binding domains"/>
    <property type="match status" value="1"/>
</dbReference>
<dbReference type="PANTHER" id="PTHR46797:SF1">
    <property type="entry name" value="METHYLPHOSPHONATE SYNTHASE"/>
    <property type="match status" value="1"/>
</dbReference>
<sequence>MNNYQQKFIQNLKKYRKEKKLSQAVLAERCGVSTGTIGNIECGIASPSFDLLLKIAEVLEIHPAFLLAEENLFLNSKSETPEKILLEEIYEKIKIYLKK</sequence>
<organism evidence="3 4">
    <name type="scientific">Candidatus Treponema excrementipullorum</name>
    <dbReference type="NCBI Taxonomy" id="2838768"/>
    <lineage>
        <taxon>Bacteria</taxon>
        <taxon>Pseudomonadati</taxon>
        <taxon>Spirochaetota</taxon>
        <taxon>Spirochaetia</taxon>
        <taxon>Spirochaetales</taxon>
        <taxon>Treponemataceae</taxon>
        <taxon>Treponema</taxon>
    </lineage>
</organism>
<keyword evidence="1" id="KW-0238">DNA-binding</keyword>
<evidence type="ECO:0000313" key="3">
    <source>
        <dbReference type="EMBL" id="MBU3849029.1"/>
    </source>
</evidence>
<dbReference type="EMBL" id="JAHLFV010000011">
    <property type="protein sequence ID" value="MBU3849029.1"/>
    <property type="molecule type" value="Genomic_DNA"/>
</dbReference>
<dbReference type="CDD" id="cd00093">
    <property type="entry name" value="HTH_XRE"/>
    <property type="match status" value="1"/>
</dbReference>
<dbReference type="Proteomes" id="UP000823914">
    <property type="component" value="Unassembled WGS sequence"/>
</dbReference>
<dbReference type="SMART" id="SM00530">
    <property type="entry name" value="HTH_XRE"/>
    <property type="match status" value="1"/>
</dbReference>
<protein>
    <submittedName>
        <fullName evidence="3">Helix-turn-helix domain-containing protein</fullName>
    </submittedName>
</protein>
<dbReference type="GO" id="GO:0003700">
    <property type="term" value="F:DNA-binding transcription factor activity"/>
    <property type="evidence" value="ECO:0007669"/>
    <property type="project" value="TreeGrafter"/>
</dbReference>
<evidence type="ECO:0000256" key="1">
    <source>
        <dbReference type="ARBA" id="ARBA00023125"/>
    </source>
</evidence>
<feature type="domain" description="HTH cro/C1-type" evidence="2">
    <location>
        <begin position="12"/>
        <end position="66"/>
    </location>
</feature>
<name>A0A9E2L0D4_9SPIR</name>
<accession>A0A9E2L0D4</accession>
<dbReference type="PANTHER" id="PTHR46797">
    <property type="entry name" value="HTH-TYPE TRANSCRIPTIONAL REGULATOR"/>
    <property type="match status" value="1"/>
</dbReference>